<comment type="similarity">
    <text evidence="1">Belongs to the GDA1/CD39 NTPase family.</text>
</comment>
<dbReference type="Gene3D" id="3.30.420.40">
    <property type="match status" value="1"/>
</dbReference>
<evidence type="ECO:0000313" key="3">
    <source>
        <dbReference type="EMBL" id="KAI7747060.1"/>
    </source>
</evidence>
<evidence type="ECO:0000313" key="4">
    <source>
        <dbReference type="Proteomes" id="UP001206925"/>
    </source>
</evidence>
<comment type="caution">
    <text evidence="3">The sequence shown here is derived from an EMBL/GenBank/DDBJ whole genome shotgun (WGS) entry which is preliminary data.</text>
</comment>
<organism evidence="3 4">
    <name type="scientific">Ambrosia artemisiifolia</name>
    <name type="common">Common ragweed</name>
    <dbReference type="NCBI Taxonomy" id="4212"/>
    <lineage>
        <taxon>Eukaryota</taxon>
        <taxon>Viridiplantae</taxon>
        <taxon>Streptophyta</taxon>
        <taxon>Embryophyta</taxon>
        <taxon>Tracheophyta</taxon>
        <taxon>Spermatophyta</taxon>
        <taxon>Magnoliopsida</taxon>
        <taxon>eudicotyledons</taxon>
        <taxon>Gunneridae</taxon>
        <taxon>Pentapetalae</taxon>
        <taxon>asterids</taxon>
        <taxon>campanulids</taxon>
        <taxon>Asterales</taxon>
        <taxon>Asteraceae</taxon>
        <taxon>Asteroideae</taxon>
        <taxon>Heliantheae alliance</taxon>
        <taxon>Heliantheae</taxon>
        <taxon>Ambrosia</taxon>
    </lineage>
</organism>
<proteinExistence type="inferred from homology"/>
<feature type="non-terminal residue" evidence="3">
    <location>
        <position position="1"/>
    </location>
</feature>
<dbReference type="InterPro" id="IPR000407">
    <property type="entry name" value="GDA1_CD39_NTPase"/>
</dbReference>
<dbReference type="PANTHER" id="PTHR11782:SF3">
    <property type="entry name" value="APYRASE 6-RELATED"/>
    <property type="match status" value="1"/>
</dbReference>
<dbReference type="EMBL" id="JAMZMK010006846">
    <property type="protein sequence ID" value="KAI7747060.1"/>
    <property type="molecule type" value="Genomic_DNA"/>
</dbReference>
<dbReference type="GO" id="GO:0017110">
    <property type="term" value="F:nucleoside diphosphate phosphatase activity"/>
    <property type="evidence" value="ECO:0007669"/>
    <property type="project" value="TreeGrafter"/>
</dbReference>
<name>A0AAD5CTL1_AMBAR</name>
<dbReference type="GO" id="GO:0016020">
    <property type="term" value="C:membrane"/>
    <property type="evidence" value="ECO:0007669"/>
    <property type="project" value="TreeGrafter"/>
</dbReference>
<keyword evidence="4" id="KW-1185">Reference proteome</keyword>
<keyword evidence="2" id="KW-0378">Hydrolase</keyword>
<accession>A0AAD5CTL1</accession>
<reference evidence="3" key="1">
    <citation type="submission" date="2022-06" db="EMBL/GenBank/DDBJ databases">
        <title>Uncovering the hologenomic basis of an extraordinary plant invasion.</title>
        <authorList>
            <person name="Bieker V.C."/>
            <person name="Martin M.D."/>
            <person name="Gilbert T."/>
            <person name="Hodgins K."/>
            <person name="Battlay P."/>
            <person name="Petersen B."/>
            <person name="Wilson J."/>
        </authorList>
    </citation>
    <scope>NUCLEOTIDE SEQUENCE</scope>
    <source>
        <strain evidence="3">AA19_3_7</strain>
        <tissue evidence="3">Leaf</tissue>
    </source>
</reference>
<evidence type="ECO:0000256" key="2">
    <source>
        <dbReference type="ARBA" id="ARBA00022801"/>
    </source>
</evidence>
<dbReference type="Pfam" id="PF01150">
    <property type="entry name" value="GDA1_CD39"/>
    <property type="match status" value="1"/>
</dbReference>
<dbReference type="GO" id="GO:0009134">
    <property type="term" value="P:nucleoside diphosphate catabolic process"/>
    <property type="evidence" value="ECO:0007669"/>
    <property type="project" value="TreeGrafter"/>
</dbReference>
<dbReference type="PANTHER" id="PTHR11782">
    <property type="entry name" value="ADENOSINE/GUANOSINE DIPHOSPHATASE"/>
    <property type="match status" value="1"/>
</dbReference>
<dbReference type="Proteomes" id="UP001206925">
    <property type="component" value="Unassembled WGS sequence"/>
</dbReference>
<sequence length="382" mass="43000">KRYRIVIDRGSTGSRIHVFQYLIIDSGHAFDFSGRKNGLVSMRVSPGFPASAEDPDGAGGSVLEMLEFGTKMVPKEDWGKTELRLMATAGRQELHHFFVKRLASKNVIERIQRLCRIWRRNTLLKIMLRISDPLLSTLFIWSWHMHSSDLIAKIWPIFTRHICSTSGGWLLPIPTKFGNPPDLAAAAIKTTFWKESGMICLDFSASDVTSDAIFVNGVAYWETRGGRLFAYDVKNEIYSVQKVPFDESGALTNIKGEVYYVRGRYNHALKSCMLDVYGDGVMSLKNTIRIPVDDIEDSEFVDFAVLANSCDDVVAVVVKVSQLQKCVYAYHVKDTKVQGPVFFSHCEKLIMLTASFLCLVSNHCRRGRLFDNVNSLVSIGGY</sequence>
<gene>
    <name evidence="3" type="ORF">M8C21_002496</name>
</gene>
<protein>
    <submittedName>
        <fullName evidence="3">Uncharacterized protein</fullName>
    </submittedName>
</protein>
<dbReference type="AlphaFoldDB" id="A0AAD5CTL1"/>
<evidence type="ECO:0000256" key="1">
    <source>
        <dbReference type="ARBA" id="ARBA00009283"/>
    </source>
</evidence>